<protein>
    <submittedName>
        <fullName evidence="1">Apple domain-containing protein</fullName>
    </submittedName>
</protein>
<accession>A0A2A6CXB5</accession>
<keyword evidence="2" id="KW-1185">Reference proteome</keyword>
<name>A0A2A6CXB5_PRIPA</name>
<accession>A0A8R1U968</accession>
<evidence type="ECO:0000313" key="2">
    <source>
        <dbReference type="Proteomes" id="UP000005239"/>
    </source>
</evidence>
<sequence>MRIFLGSALLAIAFAAPIKDEDGEIHPSFPAFPQFPSFPIVTDGPDVAPAQEEVTTETPTTVVPSVAHVSAGLEKLFDAPTAFPTHIREDVPTHTDASPEISHEEYNARLIEYEQEVRKLLSEHGIPEEAIEEYFDAKFHLLPFDDEKIVRFLQFFEKWAPKKSRETAIEPETTDATMSDEEHNEAAINGEDEIRETLRKNGVPEEAISEFIEQEFHLLPVSLDKYMHLLAWGRKWGLEQVSKYRWTAKNGGRLYLETPGEAWKVDVSEPEAQKIRQNNQKIREVFRSMGLPEEAIDEFIALGLTEEPFDEKKQELETKWTMKWKFAFPGARHMQQQIGKEMTNEIATIFLHTYMLVNSICFLVETTSTLRVGYGSLRTTLVEDCEVACEADAACISFSFNDTQKLCVFQNADPVDQRVLPCGAARSYTRWVKATNGCPTSTTTSTTTTTTTTPSTTTTKTDCVSTFPQTDPADDTCIQQAYPELTSTTPLTAPCPRRNPDGSEGPLLVVRGYHEDGRKLSIPNFRIHNYKAAGCATQLKCSELSSEAVARGYVCAIFDESACPCTQALRLPAGAACVSSPLAVYTCPVNVTYYDYDKNVNVNVVGSAWHHRCYVSKF</sequence>
<organism evidence="1 2">
    <name type="scientific">Pristionchus pacificus</name>
    <name type="common">Parasitic nematode worm</name>
    <dbReference type="NCBI Taxonomy" id="54126"/>
    <lineage>
        <taxon>Eukaryota</taxon>
        <taxon>Metazoa</taxon>
        <taxon>Ecdysozoa</taxon>
        <taxon>Nematoda</taxon>
        <taxon>Chromadorea</taxon>
        <taxon>Rhabditida</taxon>
        <taxon>Rhabditina</taxon>
        <taxon>Diplogasteromorpha</taxon>
        <taxon>Diplogasteroidea</taxon>
        <taxon>Neodiplogasteridae</taxon>
        <taxon>Pristionchus</taxon>
    </lineage>
</organism>
<dbReference type="InterPro" id="IPR003609">
    <property type="entry name" value="Pan_app"/>
</dbReference>
<dbReference type="PROSITE" id="PS50948">
    <property type="entry name" value="PAN"/>
    <property type="match status" value="1"/>
</dbReference>
<dbReference type="Pfam" id="PF00024">
    <property type="entry name" value="PAN_1"/>
    <property type="match status" value="1"/>
</dbReference>
<dbReference type="AlphaFoldDB" id="A0A2A6CXB5"/>
<dbReference type="Proteomes" id="UP000005239">
    <property type="component" value="Unassembled WGS sequence"/>
</dbReference>
<dbReference type="EnsemblMetazoa" id="PPA13395.1">
    <property type="protein sequence ID" value="PPA13395.1"/>
    <property type="gene ID" value="WBGene00102949"/>
</dbReference>
<gene>
    <name evidence="1" type="primary">WBGene00102949</name>
</gene>
<reference evidence="2" key="1">
    <citation type="journal article" date="2008" name="Nat. Genet.">
        <title>The Pristionchus pacificus genome provides a unique perspective on nematode lifestyle and parasitism.</title>
        <authorList>
            <person name="Dieterich C."/>
            <person name="Clifton S.W."/>
            <person name="Schuster L.N."/>
            <person name="Chinwalla A."/>
            <person name="Delehaunty K."/>
            <person name="Dinkelacker I."/>
            <person name="Fulton L."/>
            <person name="Fulton R."/>
            <person name="Godfrey J."/>
            <person name="Minx P."/>
            <person name="Mitreva M."/>
            <person name="Roeseler W."/>
            <person name="Tian H."/>
            <person name="Witte H."/>
            <person name="Yang S.P."/>
            <person name="Wilson R.K."/>
            <person name="Sommer R.J."/>
        </authorList>
    </citation>
    <scope>NUCLEOTIDE SEQUENCE [LARGE SCALE GENOMIC DNA]</scope>
    <source>
        <strain evidence="2">PS312</strain>
    </source>
</reference>
<proteinExistence type="predicted"/>
<evidence type="ECO:0000313" key="1">
    <source>
        <dbReference type="EnsemblMetazoa" id="PPA13395.1"/>
    </source>
</evidence>
<reference evidence="1" key="2">
    <citation type="submission" date="2022-06" db="UniProtKB">
        <authorList>
            <consortium name="EnsemblMetazoa"/>
        </authorList>
    </citation>
    <scope>IDENTIFICATION</scope>
    <source>
        <strain evidence="1">PS312</strain>
    </source>
</reference>